<protein>
    <submittedName>
        <fullName evidence="1">Uncharacterized protein</fullName>
    </submittedName>
</protein>
<proteinExistence type="predicted"/>
<reference evidence="1 2" key="1">
    <citation type="submission" date="2018-11" db="EMBL/GenBank/DDBJ databases">
        <authorList>
            <consortium name="Pathogen Informatics"/>
        </authorList>
    </citation>
    <scope>NUCLEOTIDE SEQUENCE [LARGE SCALE GENOMIC DNA]</scope>
</reference>
<dbReference type="Proteomes" id="UP000270094">
    <property type="component" value="Unassembled WGS sequence"/>
</dbReference>
<sequence>MFRDETFTNDECAITLPHDRLSGLCFLQGDYVVINAPCSFEKRVKIGVGGDCPDVLGAEHKTISMASR</sequence>
<dbReference type="AlphaFoldDB" id="A0A3P7J6U0"/>
<gene>
    <name evidence="1" type="ORF">SVUK_LOCUS15959</name>
</gene>
<dbReference type="EMBL" id="UYYB01110882">
    <property type="protein sequence ID" value="VDM80961.1"/>
    <property type="molecule type" value="Genomic_DNA"/>
</dbReference>
<keyword evidence="2" id="KW-1185">Reference proteome</keyword>
<evidence type="ECO:0000313" key="1">
    <source>
        <dbReference type="EMBL" id="VDM80961.1"/>
    </source>
</evidence>
<accession>A0A3P7J6U0</accession>
<evidence type="ECO:0000313" key="2">
    <source>
        <dbReference type="Proteomes" id="UP000270094"/>
    </source>
</evidence>
<organism evidence="1 2">
    <name type="scientific">Strongylus vulgaris</name>
    <name type="common">Blood worm</name>
    <dbReference type="NCBI Taxonomy" id="40348"/>
    <lineage>
        <taxon>Eukaryota</taxon>
        <taxon>Metazoa</taxon>
        <taxon>Ecdysozoa</taxon>
        <taxon>Nematoda</taxon>
        <taxon>Chromadorea</taxon>
        <taxon>Rhabditida</taxon>
        <taxon>Rhabditina</taxon>
        <taxon>Rhabditomorpha</taxon>
        <taxon>Strongyloidea</taxon>
        <taxon>Strongylidae</taxon>
        <taxon>Strongylus</taxon>
    </lineage>
</organism>
<name>A0A3P7J6U0_STRVU</name>